<proteinExistence type="predicted"/>
<protein>
    <submittedName>
        <fullName evidence="1">Uncharacterized protein</fullName>
    </submittedName>
</protein>
<evidence type="ECO:0000313" key="1">
    <source>
        <dbReference type="EMBL" id="ANB50290.1"/>
    </source>
</evidence>
<dbReference type="Proteomes" id="UP000241365">
    <property type="component" value="Segment"/>
</dbReference>
<reference evidence="1 2" key="1">
    <citation type="journal article" date="2016" name="Genome Announc.">
        <title>Complete Genome Sequence of a New Megavirus Family Member Isolated from an Inland Water Lake for the First Time in India.</title>
        <authorList>
            <person name="Chatterjee A."/>
            <person name="Ali F."/>
            <person name="Bange D."/>
            <person name="Kondabagil K."/>
        </authorList>
    </citation>
    <scope>NUCLEOTIDE SEQUENCE [LARGE SCALE GENOMIC DNA]</scope>
    <source>
        <strain evidence="1">1</strain>
    </source>
</reference>
<dbReference type="RefSeq" id="YP_010776041.1">
    <property type="nucleotide sequence ID" value="NC_075034.1"/>
</dbReference>
<accession>A0A167R466</accession>
<sequence>MHPITFELPEFCYLNKAYLGDFYYIQNNSFFRVNIEPSKNFDSVEKISNSYEIINNLVYCKDLQLTYHKEIADVNVSTDTDNYIIKLPVQILSIYDRINNRELTLRPNIDTVTITKCGSLFIYTIHIDFNLFFSRIDELSRNFINLKSRF</sequence>
<name>A0A167R466_9VIRU</name>
<dbReference type="KEGG" id="vg:80512652"/>
<organism evidence="1 2">
    <name type="scientific">Powai lake megavirus</name>
    <dbReference type="NCBI Taxonomy" id="1842663"/>
    <lineage>
        <taxon>Viruses</taxon>
        <taxon>Varidnaviria</taxon>
        <taxon>Bamfordvirae</taxon>
        <taxon>Nucleocytoviricota</taxon>
        <taxon>Megaviricetes</taxon>
        <taxon>Imitervirales</taxon>
        <taxon>Mimiviridae</taxon>
        <taxon>Megamimivirinae</taxon>
        <taxon>Megavirus</taxon>
        <taxon>Megavirus powaiense</taxon>
    </lineage>
</organism>
<keyword evidence="2" id="KW-1185">Reference proteome</keyword>
<evidence type="ECO:0000313" key="2">
    <source>
        <dbReference type="Proteomes" id="UP000241365"/>
    </source>
</evidence>
<dbReference type="EMBL" id="KU877344">
    <property type="protein sequence ID" value="ANB50290.1"/>
    <property type="molecule type" value="Genomic_DNA"/>
</dbReference>
<dbReference type="GeneID" id="80512652"/>